<keyword evidence="7 8" id="KW-0131">Cell cycle</keyword>
<dbReference type="Gene3D" id="3.40.1190.10">
    <property type="entry name" value="Mur-like, catalytic domain"/>
    <property type="match status" value="1"/>
</dbReference>
<dbReference type="Pfam" id="PF08245">
    <property type="entry name" value="Mur_ligase_M"/>
    <property type="match status" value="1"/>
</dbReference>
<keyword evidence="7 8" id="KW-0133">Cell shape</keyword>
<keyword evidence="12" id="KW-1185">Reference proteome</keyword>
<dbReference type="Pfam" id="PF21799">
    <property type="entry name" value="MurD-like_N"/>
    <property type="match status" value="1"/>
</dbReference>
<feature type="domain" description="Mur ligase C-terminal" evidence="9">
    <location>
        <begin position="300"/>
        <end position="415"/>
    </location>
</feature>
<keyword evidence="7 8" id="KW-0573">Peptidoglycan synthesis</keyword>
<keyword evidence="6 7" id="KW-0067">ATP-binding</keyword>
<dbReference type="SUPFAM" id="SSF51984">
    <property type="entry name" value="MurCD N-terminal domain"/>
    <property type="match status" value="1"/>
</dbReference>
<dbReference type="Gene3D" id="3.90.190.20">
    <property type="entry name" value="Mur ligase, C-terminal domain"/>
    <property type="match status" value="1"/>
</dbReference>
<dbReference type="NCBIfam" id="TIGR01087">
    <property type="entry name" value="murD"/>
    <property type="match status" value="1"/>
</dbReference>
<dbReference type="GO" id="GO:0005524">
    <property type="term" value="F:ATP binding"/>
    <property type="evidence" value="ECO:0007669"/>
    <property type="project" value="UniProtKB-UniRule"/>
</dbReference>
<gene>
    <name evidence="7" type="primary">murD</name>
    <name evidence="11" type="ORF">S7S_04805</name>
</gene>
<evidence type="ECO:0000313" key="12">
    <source>
        <dbReference type="Proteomes" id="UP000006764"/>
    </source>
</evidence>
<dbReference type="InterPro" id="IPR013221">
    <property type="entry name" value="Mur_ligase_cen"/>
</dbReference>
<comment type="catalytic activity">
    <reaction evidence="7 8">
        <text>UDP-N-acetyl-alpha-D-muramoyl-L-alanine + D-glutamate + ATP = UDP-N-acetyl-alpha-D-muramoyl-L-alanyl-D-glutamate + ADP + phosphate + H(+)</text>
        <dbReference type="Rhea" id="RHEA:16429"/>
        <dbReference type="ChEBI" id="CHEBI:15378"/>
        <dbReference type="ChEBI" id="CHEBI:29986"/>
        <dbReference type="ChEBI" id="CHEBI:30616"/>
        <dbReference type="ChEBI" id="CHEBI:43474"/>
        <dbReference type="ChEBI" id="CHEBI:83898"/>
        <dbReference type="ChEBI" id="CHEBI:83900"/>
        <dbReference type="ChEBI" id="CHEBI:456216"/>
        <dbReference type="EC" id="6.3.2.9"/>
    </reaction>
</comment>
<protein>
    <recommendedName>
        <fullName evidence="7 8">UDP-N-acetylmuramoylalanine--D-glutamate ligase</fullName>
        <ecNumber evidence="7 8">6.3.2.9</ecNumber>
    </recommendedName>
    <alternativeName>
        <fullName evidence="7">D-glutamic acid-adding enzyme</fullName>
    </alternativeName>
    <alternativeName>
        <fullName evidence="7">UDP-N-acetylmuramoyl-L-alanyl-D-glutamate synthetase</fullName>
    </alternativeName>
</protein>
<dbReference type="KEGG" id="apac:S7S_04805"/>
<dbReference type="GO" id="GO:0071555">
    <property type="term" value="P:cell wall organization"/>
    <property type="evidence" value="ECO:0007669"/>
    <property type="project" value="UniProtKB-KW"/>
</dbReference>
<dbReference type="InterPro" id="IPR004101">
    <property type="entry name" value="Mur_ligase_C"/>
</dbReference>
<proteinExistence type="inferred from homology"/>
<dbReference type="GO" id="GO:0008764">
    <property type="term" value="F:UDP-N-acetylmuramoylalanine-D-glutamate ligase activity"/>
    <property type="evidence" value="ECO:0007669"/>
    <property type="project" value="UniProtKB-UniRule"/>
</dbReference>
<comment type="subcellular location">
    <subcellularLocation>
        <location evidence="1 7 8">Cytoplasm</location>
    </subcellularLocation>
</comment>
<dbReference type="RefSeq" id="WP_008739512.1">
    <property type="nucleotide sequence ID" value="NZ_CP004387.1"/>
</dbReference>
<accession>A0A0B4XLF2</accession>
<dbReference type="Pfam" id="PF02875">
    <property type="entry name" value="Mur_ligase_C"/>
    <property type="match status" value="1"/>
</dbReference>
<evidence type="ECO:0000256" key="4">
    <source>
        <dbReference type="ARBA" id="ARBA00022598"/>
    </source>
</evidence>
<dbReference type="GO" id="GO:0005737">
    <property type="term" value="C:cytoplasm"/>
    <property type="evidence" value="ECO:0007669"/>
    <property type="project" value="UniProtKB-SubCell"/>
</dbReference>
<sequence>MSKEAFDLVIGLGITGQSCVRYLAAQGMPVRALDTRAQPPGLDDLRERFRDVPMHTGGYREDWLDQARRLIVSPGIAISTPEIARQVAAGKEVIGDIELFARAASVPVAAITGSNAKSTVTTLLGDIAHAGGRHALTGGNLGTPALDLLDADAQLYVLELSSFQLETTYSLDAQVAAILNVSQDHMDRYHSLADYIAAKQRIYDGCEVAVWNRDDEATRPQSAVPREITFGEHAQADYRLDAARGMLTCRGEDLMAVSALTLRGNHNALNVLAALAMADALKLPRDAALEAARRFSGLAHRCQLVSEKDGVQWFNDSKGTNVGATLAALAGIGPAIQGQVLLIAGGQGKGQDFSPLAQPAQRHVRAALLLGQDADQLASALPGVPCERVADMAAAVRRAAALAQPGDAVLLSPACASFDMYSGYVARGEDFIRQVQEVTGEA</sequence>
<dbReference type="HOGENOM" id="CLU_032540_1_0_6"/>
<comment type="pathway">
    <text evidence="2 7 8">Cell wall biogenesis; peptidoglycan biosynthesis.</text>
</comment>
<organism evidence="11 12">
    <name type="scientific">Isoalcanivorax pacificus W11-5</name>
    <dbReference type="NCBI Taxonomy" id="391936"/>
    <lineage>
        <taxon>Bacteria</taxon>
        <taxon>Pseudomonadati</taxon>
        <taxon>Pseudomonadota</taxon>
        <taxon>Gammaproteobacteria</taxon>
        <taxon>Oceanospirillales</taxon>
        <taxon>Alcanivoracaceae</taxon>
        <taxon>Isoalcanivorax</taxon>
    </lineage>
</organism>
<dbReference type="InterPro" id="IPR036565">
    <property type="entry name" value="Mur-like_cat_sf"/>
</dbReference>
<dbReference type="UniPathway" id="UPA00219"/>
<feature type="binding site" evidence="7">
    <location>
        <begin position="113"/>
        <end position="119"/>
    </location>
    <ligand>
        <name>ATP</name>
        <dbReference type="ChEBI" id="CHEBI:30616"/>
    </ligand>
</feature>
<dbReference type="InterPro" id="IPR036615">
    <property type="entry name" value="Mur_ligase_C_dom_sf"/>
</dbReference>
<keyword evidence="3 7" id="KW-0963">Cytoplasm</keyword>
<dbReference type="Gene3D" id="3.40.50.720">
    <property type="entry name" value="NAD(P)-binding Rossmann-like Domain"/>
    <property type="match status" value="1"/>
</dbReference>
<dbReference type="STRING" id="391936.S7S_04805"/>
<dbReference type="PANTHER" id="PTHR43692:SF1">
    <property type="entry name" value="UDP-N-ACETYLMURAMOYLALANINE--D-GLUTAMATE LIGASE"/>
    <property type="match status" value="1"/>
</dbReference>
<dbReference type="HAMAP" id="MF_00639">
    <property type="entry name" value="MurD"/>
    <property type="match status" value="1"/>
</dbReference>
<dbReference type="GO" id="GO:0051301">
    <property type="term" value="P:cell division"/>
    <property type="evidence" value="ECO:0007669"/>
    <property type="project" value="UniProtKB-KW"/>
</dbReference>
<dbReference type="OrthoDB" id="9809796at2"/>
<evidence type="ECO:0000256" key="8">
    <source>
        <dbReference type="RuleBase" id="RU003664"/>
    </source>
</evidence>
<keyword evidence="5 7" id="KW-0547">Nucleotide-binding</keyword>
<dbReference type="EC" id="6.3.2.9" evidence="7 8"/>
<dbReference type="PANTHER" id="PTHR43692">
    <property type="entry name" value="UDP-N-ACETYLMURAMOYLALANINE--D-GLUTAMATE LIGASE"/>
    <property type="match status" value="1"/>
</dbReference>
<name>A0A0B4XLF2_9GAMM</name>
<feature type="domain" description="Mur ligase central" evidence="10">
    <location>
        <begin position="111"/>
        <end position="278"/>
    </location>
</feature>
<evidence type="ECO:0000256" key="2">
    <source>
        <dbReference type="ARBA" id="ARBA00004752"/>
    </source>
</evidence>
<dbReference type="PROSITE" id="PS51257">
    <property type="entry name" value="PROKAR_LIPOPROTEIN"/>
    <property type="match status" value="1"/>
</dbReference>
<keyword evidence="7 8" id="KW-0132">Cell division</keyword>
<evidence type="ECO:0000256" key="5">
    <source>
        <dbReference type="ARBA" id="ARBA00022741"/>
    </source>
</evidence>
<dbReference type="GO" id="GO:0009252">
    <property type="term" value="P:peptidoglycan biosynthetic process"/>
    <property type="evidence" value="ECO:0007669"/>
    <property type="project" value="UniProtKB-UniRule"/>
</dbReference>
<evidence type="ECO:0000256" key="3">
    <source>
        <dbReference type="ARBA" id="ARBA00022490"/>
    </source>
</evidence>
<evidence type="ECO:0000313" key="11">
    <source>
        <dbReference type="EMBL" id="AJD47383.1"/>
    </source>
</evidence>
<evidence type="ECO:0000256" key="1">
    <source>
        <dbReference type="ARBA" id="ARBA00004496"/>
    </source>
</evidence>
<dbReference type="SUPFAM" id="SSF53623">
    <property type="entry name" value="MurD-like peptide ligases, catalytic domain"/>
    <property type="match status" value="1"/>
</dbReference>
<comment type="function">
    <text evidence="7 8">Cell wall formation. Catalyzes the addition of glutamate to the nucleotide precursor UDP-N-acetylmuramoyl-L-alanine (UMA).</text>
</comment>
<dbReference type="EMBL" id="CP004387">
    <property type="protein sequence ID" value="AJD47383.1"/>
    <property type="molecule type" value="Genomic_DNA"/>
</dbReference>
<evidence type="ECO:0000256" key="6">
    <source>
        <dbReference type="ARBA" id="ARBA00022840"/>
    </source>
</evidence>
<keyword evidence="4 7" id="KW-0436">Ligase</keyword>
<dbReference type="AlphaFoldDB" id="A0A0B4XLF2"/>
<dbReference type="SUPFAM" id="SSF53244">
    <property type="entry name" value="MurD-like peptide ligases, peptide-binding domain"/>
    <property type="match status" value="1"/>
</dbReference>
<comment type="similarity">
    <text evidence="7">Belongs to the MurCDEF family.</text>
</comment>
<dbReference type="Proteomes" id="UP000006764">
    <property type="component" value="Chromosome"/>
</dbReference>
<keyword evidence="7 8" id="KW-0961">Cell wall biogenesis/degradation</keyword>
<dbReference type="InterPro" id="IPR005762">
    <property type="entry name" value="MurD"/>
</dbReference>
<evidence type="ECO:0000256" key="7">
    <source>
        <dbReference type="HAMAP-Rule" id="MF_00639"/>
    </source>
</evidence>
<dbReference type="GO" id="GO:0008360">
    <property type="term" value="P:regulation of cell shape"/>
    <property type="evidence" value="ECO:0007669"/>
    <property type="project" value="UniProtKB-KW"/>
</dbReference>
<evidence type="ECO:0000259" key="10">
    <source>
        <dbReference type="Pfam" id="PF08245"/>
    </source>
</evidence>
<reference evidence="11 12" key="1">
    <citation type="journal article" date="2012" name="J. Bacteriol.">
        <title>Genome sequence of an alkane-degrading bacterium, Alcanivorax pacificus type strain W11-5, isolated from deep sea sediment.</title>
        <authorList>
            <person name="Lai Q."/>
            <person name="Shao Z."/>
        </authorList>
    </citation>
    <scope>NUCLEOTIDE SEQUENCE [LARGE SCALE GENOMIC DNA]</scope>
    <source>
        <strain evidence="11 12">W11-5</strain>
    </source>
</reference>
<evidence type="ECO:0000259" key="9">
    <source>
        <dbReference type="Pfam" id="PF02875"/>
    </source>
</evidence>